<dbReference type="Proteomes" id="UP000007322">
    <property type="component" value="Chromosome 2"/>
</dbReference>
<dbReference type="RefSeq" id="XP_003661220.1">
    <property type="nucleotide sequence ID" value="XM_003661172.1"/>
</dbReference>
<organism evidence="2 3">
    <name type="scientific">Thermothelomyces thermophilus (strain ATCC 42464 / BCRC 31852 / DSM 1799)</name>
    <name type="common">Sporotrichum thermophile</name>
    <dbReference type="NCBI Taxonomy" id="573729"/>
    <lineage>
        <taxon>Eukaryota</taxon>
        <taxon>Fungi</taxon>
        <taxon>Dikarya</taxon>
        <taxon>Ascomycota</taxon>
        <taxon>Pezizomycotina</taxon>
        <taxon>Sordariomycetes</taxon>
        <taxon>Sordariomycetidae</taxon>
        <taxon>Sordariales</taxon>
        <taxon>Chaetomiaceae</taxon>
        <taxon>Thermothelomyces</taxon>
    </lineage>
</organism>
<gene>
    <name evidence="2" type="ORF">MYCTH_2300345</name>
</gene>
<accession>G2QB37</accession>
<dbReference type="KEGG" id="mtm:MYCTH_2300345"/>
<keyword evidence="1" id="KW-0732">Signal</keyword>
<dbReference type="VEuPathDB" id="FungiDB:MYCTH_2300345"/>
<feature type="chain" id="PRO_5003435427" evidence="1">
    <location>
        <begin position="22"/>
        <end position="153"/>
    </location>
</feature>
<reference evidence="2 3" key="1">
    <citation type="journal article" date="2011" name="Nat. Biotechnol.">
        <title>Comparative genomic analysis of the thermophilic biomass-degrading fungi Myceliophthora thermophila and Thielavia terrestris.</title>
        <authorList>
            <person name="Berka R.M."/>
            <person name="Grigoriev I.V."/>
            <person name="Otillar R."/>
            <person name="Salamov A."/>
            <person name="Grimwood J."/>
            <person name="Reid I."/>
            <person name="Ishmael N."/>
            <person name="John T."/>
            <person name="Darmond C."/>
            <person name="Moisan M.-C."/>
            <person name="Henrissat B."/>
            <person name="Coutinho P.M."/>
            <person name="Lombard V."/>
            <person name="Natvig D.O."/>
            <person name="Lindquist E."/>
            <person name="Schmutz J."/>
            <person name="Lucas S."/>
            <person name="Harris P."/>
            <person name="Powlowski J."/>
            <person name="Bellemare A."/>
            <person name="Taylor D."/>
            <person name="Butler G."/>
            <person name="de Vries R.P."/>
            <person name="Allijn I.E."/>
            <person name="van den Brink J."/>
            <person name="Ushinsky S."/>
            <person name="Storms R."/>
            <person name="Powell A.J."/>
            <person name="Paulsen I.T."/>
            <person name="Elbourne L.D.H."/>
            <person name="Baker S.E."/>
            <person name="Magnuson J."/>
            <person name="LaBoissiere S."/>
            <person name="Clutterbuck A.J."/>
            <person name="Martinez D."/>
            <person name="Wogulis M."/>
            <person name="de Leon A.L."/>
            <person name="Rey M.W."/>
            <person name="Tsang A."/>
        </authorList>
    </citation>
    <scope>NUCLEOTIDE SEQUENCE [LARGE SCALE GENOMIC DNA]</scope>
    <source>
        <strain evidence="3">ATCC 42464 / BCRC 31852 / DSM 1799</strain>
    </source>
</reference>
<name>G2QB37_THET4</name>
<dbReference type="AlphaFoldDB" id="G2QB37"/>
<dbReference type="eggNOG" id="ENOG502T1XF">
    <property type="taxonomic scope" value="Eukaryota"/>
</dbReference>
<protein>
    <submittedName>
        <fullName evidence="2">Uncharacterized protein</fullName>
    </submittedName>
</protein>
<sequence length="153" mass="16146">MLSGLSSLLAIPALLAATAVAAPSGEVPAALAPREAACPTVTRWKEWHYETVWLSTTTVTNGWSSLGSVTSTKTEEMTRTINTRTTVFSPLVTTLPVTTASPTVATETTTLTWYTHTVTVTSPGYAPSSVCQVTTVTYTIPSTTSVTQTMDLS</sequence>
<dbReference type="GeneID" id="11511899"/>
<feature type="signal peptide" evidence="1">
    <location>
        <begin position="1"/>
        <end position="21"/>
    </location>
</feature>
<dbReference type="HOGENOM" id="CLU_1714571_0_0_1"/>
<dbReference type="EMBL" id="CP003003">
    <property type="protein sequence ID" value="AEO55975.1"/>
    <property type="molecule type" value="Genomic_DNA"/>
</dbReference>
<dbReference type="OMA" id="TTVWITQ"/>
<dbReference type="OrthoDB" id="4590548at2759"/>
<proteinExistence type="predicted"/>
<evidence type="ECO:0000256" key="1">
    <source>
        <dbReference type="SAM" id="SignalP"/>
    </source>
</evidence>
<evidence type="ECO:0000313" key="3">
    <source>
        <dbReference type="Proteomes" id="UP000007322"/>
    </source>
</evidence>
<keyword evidence="3" id="KW-1185">Reference proteome</keyword>
<evidence type="ECO:0000313" key="2">
    <source>
        <dbReference type="EMBL" id="AEO55975.1"/>
    </source>
</evidence>
<dbReference type="InParanoid" id="G2QB37"/>